<feature type="region of interest" description="Disordered" evidence="6">
    <location>
        <begin position="290"/>
        <end position="473"/>
    </location>
</feature>
<gene>
    <name evidence="7" type="ORF">P174DRAFT_381590</name>
</gene>
<dbReference type="EMBL" id="MSZS01000001">
    <property type="protein sequence ID" value="PKX98237.1"/>
    <property type="molecule type" value="Genomic_DNA"/>
</dbReference>
<dbReference type="OrthoDB" id="4151048at2759"/>
<dbReference type="GO" id="GO:0000981">
    <property type="term" value="F:DNA-binding transcription factor activity, RNA polymerase II-specific"/>
    <property type="evidence" value="ECO:0007669"/>
    <property type="project" value="InterPro"/>
</dbReference>
<feature type="compositionally biased region" description="Polar residues" evidence="6">
    <location>
        <begin position="25"/>
        <end position="41"/>
    </location>
</feature>
<dbReference type="SUPFAM" id="SSF57701">
    <property type="entry name" value="Zn2/Cys6 DNA-binding domain"/>
    <property type="match status" value="1"/>
</dbReference>
<dbReference type="RefSeq" id="XP_024686832.1">
    <property type="nucleotide sequence ID" value="XM_024823087.1"/>
</dbReference>
<keyword evidence="1" id="KW-0805">Transcription regulation</keyword>
<evidence type="ECO:0000256" key="2">
    <source>
        <dbReference type="ARBA" id="ARBA00023125"/>
    </source>
</evidence>
<feature type="compositionally biased region" description="Polar residues" evidence="6">
    <location>
        <begin position="538"/>
        <end position="547"/>
    </location>
</feature>
<keyword evidence="8" id="KW-1185">Reference proteome</keyword>
<name>A0A2I1CKS9_ASPN1</name>
<feature type="coiled-coil region" evidence="5">
    <location>
        <begin position="210"/>
        <end position="258"/>
    </location>
</feature>
<dbReference type="GO" id="GO:0008270">
    <property type="term" value="F:zinc ion binding"/>
    <property type="evidence" value="ECO:0007669"/>
    <property type="project" value="InterPro"/>
</dbReference>
<feature type="compositionally biased region" description="Polar residues" evidence="6">
    <location>
        <begin position="106"/>
        <end position="115"/>
    </location>
</feature>
<keyword evidence="3" id="KW-0804">Transcription</keyword>
<organism evidence="7 8">
    <name type="scientific">Aspergillus novofumigatus (strain IBT 16806)</name>
    <dbReference type="NCBI Taxonomy" id="1392255"/>
    <lineage>
        <taxon>Eukaryota</taxon>
        <taxon>Fungi</taxon>
        <taxon>Dikarya</taxon>
        <taxon>Ascomycota</taxon>
        <taxon>Pezizomycotina</taxon>
        <taxon>Eurotiomycetes</taxon>
        <taxon>Eurotiomycetidae</taxon>
        <taxon>Eurotiales</taxon>
        <taxon>Aspergillaceae</taxon>
        <taxon>Aspergillus</taxon>
        <taxon>Aspergillus subgen. Fumigati</taxon>
    </lineage>
</organism>
<keyword evidence="2" id="KW-0238">DNA-binding</keyword>
<feature type="compositionally biased region" description="Basic and acidic residues" evidence="6">
    <location>
        <begin position="591"/>
        <end position="601"/>
    </location>
</feature>
<feature type="region of interest" description="Disordered" evidence="6">
    <location>
        <begin position="538"/>
        <end position="601"/>
    </location>
</feature>
<dbReference type="STRING" id="1392255.A0A2I1CKS9"/>
<evidence type="ECO:0000256" key="4">
    <source>
        <dbReference type="ARBA" id="ARBA00023242"/>
    </source>
</evidence>
<dbReference type="InterPro" id="IPR001138">
    <property type="entry name" value="Zn2Cys6_DnaBD"/>
</dbReference>
<accession>A0A2I1CKS9</accession>
<feature type="compositionally biased region" description="Polar residues" evidence="6">
    <location>
        <begin position="50"/>
        <end position="70"/>
    </location>
</feature>
<feature type="compositionally biased region" description="Low complexity" evidence="6">
    <location>
        <begin position="401"/>
        <end position="416"/>
    </location>
</feature>
<comment type="caution">
    <text evidence="7">The sequence shown here is derived from an EMBL/GenBank/DDBJ whole genome shotgun (WGS) entry which is preliminary data.</text>
</comment>
<feature type="compositionally biased region" description="Basic residues" evidence="6">
    <location>
        <begin position="118"/>
        <end position="127"/>
    </location>
</feature>
<reference evidence="8" key="1">
    <citation type="journal article" date="2018" name="Proc. Natl. Acad. Sci. U.S.A.">
        <title>Linking secondary metabolites to gene clusters through genome sequencing of six diverse Aspergillus species.</title>
        <authorList>
            <person name="Kaerboelling I."/>
            <person name="Vesth T.C."/>
            <person name="Frisvad J.C."/>
            <person name="Nybo J.L."/>
            <person name="Theobald S."/>
            <person name="Kuo A."/>
            <person name="Bowyer P."/>
            <person name="Matsuda Y."/>
            <person name="Mondo S."/>
            <person name="Lyhne E.K."/>
            <person name="Kogle M.E."/>
            <person name="Clum A."/>
            <person name="Lipzen A."/>
            <person name="Salamov A."/>
            <person name="Ngan C.Y."/>
            <person name="Daum C."/>
            <person name="Chiniquy J."/>
            <person name="Barry K."/>
            <person name="LaButti K."/>
            <person name="Haridas S."/>
            <person name="Simmons B.A."/>
            <person name="Magnuson J.K."/>
            <person name="Mortensen U.H."/>
            <person name="Larsen T.O."/>
            <person name="Grigoriev I.V."/>
            <person name="Baker S.E."/>
            <person name="Andersen M.R."/>
        </authorList>
    </citation>
    <scope>NUCLEOTIDE SEQUENCE [LARGE SCALE GENOMIC DNA]</scope>
    <source>
        <strain evidence="8">IBT 16806</strain>
    </source>
</reference>
<proteinExistence type="predicted"/>
<evidence type="ECO:0000256" key="5">
    <source>
        <dbReference type="SAM" id="Coils"/>
    </source>
</evidence>
<dbReference type="InterPro" id="IPR036864">
    <property type="entry name" value="Zn2-C6_fun-type_DNA-bd_sf"/>
</dbReference>
<dbReference type="VEuPathDB" id="FungiDB:P174DRAFT_381590"/>
<dbReference type="GO" id="GO:0003677">
    <property type="term" value="F:DNA binding"/>
    <property type="evidence" value="ECO:0007669"/>
    <property type="project" value="UniProtKB-KW"/>
</dbReference>
<evidence type="ECO:0000256" key="3">
    <source>
        <dbReference type="ARBA" id="ARBA00023163"/>
    </source>
</evidence>
<dbReference type="OMA" id="FPPMTEQ"/>
<feature type="compositionally biased region" description="Polar residues" evidence="6">
    <location>
        <begin position="417"/>
        <end position="445"/>
    </location>
</feature>
<evidence type="ECO:0000256" key="6">
    <source>
        <dbReference type="SAM" id="MobiDB-lite"/>
    </source>
</evidence>
<keyword evidence="5" id="KW-0175">Coiled coil</keyword>
<dbReference type="Proteomes" id="UP000234474">
    <property type="component" value="Unassembled WGS sequence"/>
</dbReference>
<feature type="region of interest" description="Disordered" evidence="6">
    <location>
        <begin position="1"/>
        <end position="152"/>
    </location>
</feature>
<keyword evidence="4" id="KW-0539">Nucleus</keyword>
<evidence type="ECO:0000313" key="7">
    <source>
        <dbReference type="EMBL" id="PKX98237.1"/>
    </source>
</evidence>
<protein>
    <submittedName>
        <fullName evidence="7">Putative C6 finger domain protein</fullName>
    </submittedName>
</protein>
<feature type="compositionally biased region" description="Basic and acidic residues" evidence="6">
    <location>
        <begin position="76"/>
        <end position="94"/>
    </location>
</feature>
<dbReference type="GeneID" id="36530413"/>
<dbReference type="Gene3D" id="4.10.240.10">
    <property type="entry name" value="Zn(2)-C6 fungal-type DNA-binding domain"/>
    <property type="match status" value="1"/>
</dbReference>
<evidence type="ECO:0000256" key="1">
    <source>
        <dbReference type="ARBA" id="ARBA00023015"/>
    </source>
</evidence>
<dbReference type="CDD" id="cd00067">
    <property type="entry name" value="GAL4"/>
    <property type="match status" value="1"/>
</dbReference>
<evidence type="ECO:0000313" key="8">
    <source>
        <dbReference type="Proteomes" id="UP000234474"/>
    </source>
</evidence>
<feature type="compositionally biased region" description="Basic and acidic residues" evidence="6">
    <location>
        <begin position="141"/>
        <end position="152"/>
    </location>
</feature>
<sequence length="601" mass="64105">MSGRKRRIDDVDNSDDDNRKKQARDSNLGSGANSGRPSSALNAEAVAKAPNTTAAVPSQTVSGEALSTKTAPAEAEQSRDKGKQRLEQVEEAKEAAGGISVDNKESTAGPSTEPSKQARVKKQRRKKTDPVPDPVETALSRIEKNPPKRTDRACDNCRMSTQTDTIQKLKCDNQPDGCAQCVKKGMPCTLTLATQKTYVRGAPQETGQARDGLNLEVERLRADVDFLLQEVHLLRRDVQQLQLENMQLRNVLAGLQTSFPNRNQFPREPPPAGQVPPQAPYDVHAQAQAAGQGAGRMPRFANLPPPEQGTLYPRLPANPSLAGQGAGQTPLFANFPPAGQGTLYSARPSEPFPVGQGAGNPAPPSDFRLVRPGRLNFPPGANLPPVIQEPANFLPAPRTPSPEQGSSSDQSSGSSPYRTSSEASADNDNTNYGATNNDPAFTNQVFPPMTEQDGGQPALEAQQPGYQDTMADDTEMALDDDDLEGFVAQPADPNDLDDFINAIGGDNGDNGDNGNNDWDSIDLLMIPADRNRLAAFTNQPSDPSAANTAGPATDPFTIDPAQLTLQPGDYPQVARPTTTLAMADVPGDSQNGRDNDGPQQN</sequence>
<dbReference type="AlphaFoldDB" id="A0A2I1CKS9"/>